<dbReference type="PROSITE" id="PS51635">
    <property type="entry name" value="PNPLA"/>
    <property type="match status" value="1"/>
</dbReference>
<dbReference type="PANTHER" id="PTHR32241">
    <property type="entry name" value="PATATIN-LIKE PROTEIN 6"/>
    <property type="match status" value="1"/>
</dbReference>
<evidence type="ECO:0000313" key="9">
    <source>
        <dbReference type="EMBL" id="KAI5446860.1"/>
    </source>
</evidence>
<dbReference type="SUPFAM" id="SSF52151">
    <property type="entry name" value="FabD/lysophospholipase-like"/>
    <property type="match status" value="1"/>
</dbReference>
<dbReference type="Gene3D" id="3.40.1090.10">
    <property type="entry name" value="Cytosolic phospholipase A2 catalytic domain"/>
    <property type="match status" value="1"/>
</dbReference>
<proteinExistence type="inferred from homology"/>
<organism evidence="9 10">
    <name type="scientific">Pisum sativum</name>
    <name type="common">Garden pea</name>
    <name type="synonym">Lathyrus oleraceus</name>
    <dbReference type="NCBI Taxonomy" id="3888"/>
    <lineage>
        <taxon>Eukaryota</taxon>
        <taxon>Viridiplantae</taxon>
        <taxon>Streptophyta</taxon>
        <taxon>Embryophyta</taxon>
        <taxon>Tracheophyta</taxon>
        <taxon>Spermatophyta</taxon>
        <taxon>Magnoliopsida</taxon>
        <taxon>eudicotyledons</taxon>
        <taxon>Gunneridae</taxon>
        <taxon>Pentapetalae</taxon>
        <taxon>rosids</taxon>
        <taxon>fabids</taxon>
        <taxon>Fabales</taxon>
        <taxon>Fabaceae</taxon>
        <taxon>Papilionoideae</taxon>
        <taxon>50 kb inversion clade</taxon>
        <taxon>NPAAA clade</taxon>
        <taxon>Hologalegina</taxon>
        <taxon>IRL clade</taxon>
        <taxon>Fabeae</taxon>
        <taxon>Lathyrus</taxon>
    </lineage>
</organism>
<feature type="domain" description="PNPLA" evidence="8">
    <location>
        <begin position="74"/>
        <end position="265"/>
    </location>
</feature>
<comment type="caution">
    <text evidence="5">Lacks conserved residue(s) required for the propagation of feature annotation.</text>
</comment>
<comment type="caution">
    <text evidence="9">The sequence shown here is derived from an EMBL/GenBank/DDBJ whole genome shotgun (WGS) entry which is preliminary data.</text>
</comment>
<evidence type="ECO:0000256" key="2">
    <source>
        <dbReference type="ARBA" id="ARBA00022801"/>
    </source>
</evidence>
<evidence type="ECO:0000256" key="1">
    <source>
        <dbReference type="ARBA" id="ARBA00010240"/>
    </source>
</evidence>
<dbReference type="PANTHER" id="PTHR32241:SF12">
    <property type="entry name" value="OS03G0784100 PROTEIN"/>
    <property type="match status" value="1"/>
</dbReference>
<protein>
    <recommendedName>
        <fullName evidence="6">Patatin</fullName>
        <ecNumber evidence="6">3.1.1.-</ecNumber>
    </recommendedName>
</protein>
<evidence type="ECO:0000313" key="10">
    <source>
        <dbReference type="Proteomes" id="UP001058974"/>
    </source>
</evidence>
<comment type="domain">
    <text evidence="6">The nitrogen atoms of the two glycine residues in the GGXR motif define the oxyanion hole, and stabilize the oxyanion that forms during the nucleophilic attack by the catalytic serine during substrate cleavage.</text>
</comment>
<comment type="function">
    <text evidence="6">Lipolytic acyl hydrolase (LAH).</text>
</comment>
<evidence type="ECO:0000256" key="6">
    <source>
        <dbReference type="RuleBase" id="RU361262"/>
    </source>
</evidence>
<keyword evidence="4 6" id="KW-0443">Lipid metabolism</keyword>
<dbReference type="EC" id="3.1.1.-" evidence="6"/>
<feature type="region of interest" description="Disordered" evidence="7">
    <location>
        <begin position="416"/>
        <end position="435"/>
    </location>
</feature>
<evidence type="ECO:0000256" key="4">
    <source>
        <dbReference type="ARBA" id="ARBA00023098"/>
    </source>
</evidence>
<dbReference type="OrthoDB" id="630895at2759"/>
<name>A0A9D5BNL4_PEA</name>
<evidence type="ECO:0000256" key="7">
    <source>
        <dbReference type="SAM" id="MobiDB-lite"/>
    </source>
</evidence>
<gene>
    <name evidence="9" type="ORF">KIW84_014629</name>
</gene>
<dbReference type="EMBL" id="JAMSHJ010000001">
    <property type="protein sequence ID" value="KAI5446860.1"/>
    <property type="molecule type" value="Genomic_DNA"/>
</dbReference>
<evidence type="ECO:0000256" key="3">
    <source>
        <dbReference type="ARBA" id="ARBA00022963"/>
    </source>
</evidence>
<dbReference type="InterPro" id="IPR002641">
    <property type="entry name" value="PNPLA_dom"/>
</dbReference>
<keyword evidence="10" id="KW-1185">Reference proteome</keyword>
<dbReference type="Gramene" id="PSAT_LOCUS4630_t1">
    <property type="protein sequence ID" value="CAL5184117.1"/>
    <property type="gene ID" value="PSAT_LOCUS4630"/>
</dbReference>
<accession>A0A9D5BNL4</accession>
<evidence type="ECO:0000259" key="8">
    <source>
        <dbReference type="PROSITE" id="PS51635"/>
    </source>
</evidence>
<dbReference type="InterPro" id="IPR016035">
    <property type="entry name" value="Acyl_Trfase/lysoPLipase"/>
</dbReference>
<feature type="short sequence motif" description="DGA/G" evidence="5">
    <location>
        <begin position="252"/>
        <end position="254"/>
    </location>
</feature>
<comment type="similarity">
    <text evidence="1 6">Belongs to the patatin family.</text>
</comment>
<sequence length="435" mass="47031">MAALSTSQMNLNSIDNSFEVDKLTYEIFSILENKFLFGYTDTENPKNSLPNQTQFLSKDAKQAKHATGKVRILCIDGAGYTDGILAAKSLAHLESCLKRKSGNPNAHVAGFFDAVAGSGVGGVLAALLFTRGKDGLPMFTADEALRFLINNRSRISRRSGILRRVLQSETKSEKLFRKTFGESTLKDTLKPVLIPCYDLVTRAPFVFSRADALETDGYDYKMRDVCAATSADPAVPIEMKSIDGKTKIMAVDGGIAMNNPTATAVTHVLNNKHEFPFCNGVSDLLVLSLGNGELDFNAVKSPSGFVRIAGEGASDMVDQAVSMAFGECRVNNYVRIQSNGVMANANKAKTAKTASDLLAVSEEMLAQKNVESVLFKGRKVVENTNLDKLELFGGELIKEQERRKTSILPTVVLKNASPSPRTSSATTLSTLSSNS</sequence>
<keyword evidence="2 6" id="KW-0378">Hydrolase</keyword>
<dbReference type="GO" id="GO:0016042">
    <property type="term" value="P:lipid catabolic process"/>
    <property type="evidence" value="ECO:0007669"/>
    <property type="project" value="UniProtKB-KW"/>
</dbReference>
<dbReference type="Pfam" id="PF01734">
    <property type="entry name" value="Patatin"/>
    <property type="match status" value="1"/>
</dbReference>
<dbReference type="Proteomes" id="UP001058974">
    <property type="component" value="Chromosome 1"/>
</dbReference>
<keyword evidence="3 6" id="KW-0442">Lipid degradation</keyword>
<dbReference type="AlphaFoldDB" id="A0A9D5BNL4"/>
<reference evidence="9 10" key="1">
    <citation type="journal article" date="2022" name="Nat. Genet.">
        <title>Improved pea reference genome and pan-genome highlight genomic features and evolutionary characteristics.</title>
        <authorList>
            <person name="Yang T."/>
            <person name="Liu R."/>
            <person name="Luo Y."/>
            <person name="Hu S."/>
            <person name="Wang D."/>
            <person name="Wang C."/>
            <person name="Pandey M.K."/>
            <person name="Ge S."/>
            <person name="Xu Q."/>
            <person name="Li N."/>
            <person name="Li G."/>
            <person name="Huang Y."/>
            <person name="Saxena R.K."/>
            <person name="Ji Y."/>
            <person name="Li M."/>
            <person name="Yan X."/>
            <person name="He Y."/>
            <person name="Liu Y."/>
            <person name="Wang X."/>
            <person name="Xiang C."/>
            <person name="Varshney R.K."/>
            <person name="Ding H."/>
            <person name="Gao S."/>
            <person name="Zong X."/>
        </authorList>
    </citation>
    <scope>NUCLEOTIDE SEQUENCE [LARGE SCALE GENOMIC DNA]</scope>
    <source>
        <strain evidence="9 10">cv. Zhongwan 6</strain>
    </source>
</reference>
<dbReference type="Gramene" id="Psat01G0462900-T1">
    <property type="protein sequence ID" value="KAI5446860.1"/>
    <property type="gene ID" value="KIW84_014629"/>
</dbReference>
<dbReference type="GO" id="GO:0016787">
    <property type="term" value="F:hydrolase activity"/>
    <property type="evidence" value="ECO:0007669"/>
    <property type="project" value="UniProtKB-KW"/>
</dbReference>
<evidence type="ECO:0000256" key="5">
    <source>
        <dbReference type="PROSITE-ProRule" id="PRU01161"/>
    </source>
</evidence>